<dbReference type="RefSeq" id="WP_380225449.1">
    <property type="nucleotide sequence ID" value="NZ_JBHSOF010000012.1"/>
</dbReference>
<comment type="caution">
    <text evidence="2">The sequence shown here is derived from an EMBL/GenBank/DDBJ whole genome shotgun (WGS) entry which is preliminary data.</text>
</comment>
<name>A0ABW0WZY8_9ACTN</name>
<dbReference type="Pfam" id="PF13671">
    <property type="entry name" value="AAA_33"/>
    <property type="match status" value="1"/>
</dbReference>
<dbReference type="EMBL" id="JBHSOF010000012">
    <property type="protein sequence ID" value="MFC5663771.1"/>
    <property type="molecule type" value="Genomic_DNA"/>
</dbReference>
<feature type="region of interest" description="Disordered" evidence="1">
    <location>
        <begin position="1"/>
        <end position="40"/>
    </location>
</feature>
<organism evidence="2 3">
    <name type="scientific">Kitasatospora misakiensis</name>
    <dbReference type="NCBI Taxonomy" id="67330"/>
    <lineage>
        <taxon>Bacteria</taxon>
        <taxon>Bacillati</taxon>
        <taxon>Actinomycetota</taxon>
        <taxon>Actinomycetes</taxon>
        <taxon>Kitasatosporales</taxon>
        <taxon>Streptomycetaceae</taxon>
        <taxon>Kitasatospora</taxon>
    </lineage>
</organism>
<gene>
    <name evidence="2" type="ORF">ACFP3U_12335</name>
</gene>
<protein>
    <submittedName>
        <fullName evidence="2">AAA family ATPase</fullName>
    </submittedName>
</protein>
<feature type="compositionally biased region" description="Basic and acidic residues" evidence="1">
    <location>
        <begin position="9"/>
        <end position="20"/>
    </location>
</feature>
<evidence type="ECO:0000313" key="2">
    <source>
        <dbReference type="EMBL" id="MFC5663771.1"/>
    </source>
</evidence>
<dbReference type="Gene3D" id="3.40.50.300">
    <property type="entry name" value="P-loop containing nucleotide triphosphate hydrolases"/>
    <property type="match status" value="1"/>
</dbReference>
<evidence type="ECO:0000256" key="1">
    <source>
        <dbReference type="SAM" id="MobiDB-lite"/>
    </source>
</evidence>
<dbReference type="SUPFAM" id="SSF52540">
    <property type="entry name" value="P-loop containing nucleoside triphosphate hydrolases"/>
    <property type="match status" value="1"/>
</dbReference>
<dbReference type="InterPro" id="IPR027417">
    <property type="entry name" value="P-loop_NTPase"/>
</dbReference>
<keyword evidence="3" id="KW-1185">Reference proteome</keyword>
<evidence type="ECO:0000313" key="3">
    <source>
        <dbReference type="Proteomes" id="UP001595975"/>
    </source>
</evidence>
<dbReference type="Proteomes" id="UP001595975">
    <property type="component" value="Unassembled WGS sequence"/>
</dbReference>
<proteinExistence type="predicted"/>
<sequence length="252" mass="27625">MSDVQVFRAARDGSARDRAARGVPRPGCPDVGAEPAAGVLRPRGLQDLRQDLRKGRPDRGRPAALPYPAAPHYPTALHYPADDLLVVSGLPGSGKSTLMRRCVRGPIVDSQLVREEYATRLPSWLPYAVYRPLVRFAHYRRLRRAVLAGGPLTVHDCGAVPYVRRWLARAAERQGRRVHLILLDASAEEARDGQRARGQAVSAYAFARHRDAAWRLRRRLAGTGRPPAGCASAVVLDQAGARALREIVFVAS</sequence>
<accession>A0ABW0WZY8</accession>
<reference evidence="3" key="1">
    <citation type="journal article" date="2019" name="Int. J. Syst. Evol. Microbiol.">
        <title>The Global Catalogue of Microorganisms (GCM) 10K type strain sequencing project: providing services to taxonomists for standard genome sequencing and annotation.</title>
        <authorList>
            <consortium name="The Broad Institute Genomics Platform"/>
            <consortium name="The Broad Institute Genome Sequencing Center for Infectious Disease"/>
            <person name="Wu L."/>
            <person name="Ma J."/>
        </authorList>
    </citation>
    <scope>NUCLEOTIDE SEQUENCE [LARGE SCALE GENOMIC DNA]</scope>
    <source>
        <strain evidence="3">CGMCC 4.1437</strain>
    </source>
</reference>